<dbReference type="Gene3D" id="3.40.1190.20">
    <property type="match status" value="1"/>
</dbReference>
<feature type="domain" description="DEAD-box RNA helicase Q" evidence="6">
    <location>
        <begin position="1096"/>
        <end position="1124"/>
    </location>
</feature>
<dbReference type="InterPro" id="IPR027417">
    <property type="entry name" value="P-loop_NTPase"/>
</dbReference>
<dbReference type="CDD" id="cd19367">
    <property type="entry name" value="TenA_C_ScTHI20-like"/>
    <property type="match status" value="1"/>
</dbReference>
<reference evidence="7 8" key="1">
    <citation type="journal article" date="2018" name="BMC Genomics">
        <title>Genomic evidence for intraspecific hybridization in a clonal and extremely halotolerant yeast.</title>
        <authorList>
            <person name="Gostincar C."/>
            <person name="Stajich J.E."/>
            <person name="Zupancic J."/>
            <person name="Zalar P."/>
            <person name="Gunde-Cimerman N."/>
        </authorList>
    </citation>
    <scope>NUCLEOTIDE SEQUENCE [LARGE SCALE GENOMIC DNA]</scope>
    <source>
        <strain evidence="7 8">EXF-10513</strain>
    </source>
</reference>
<keyword evidence="4" id="KW-0067">ATP-binding</keyword>
<dbReference type="PANTHER" id="PTHR20858:SF17">
    <property type="entry name" value="HYDROXYMETHYLPYRIMIDINE_PHOSPHOMETHYLPYRIMIDINE KINASE THI20-RELATED"/>
    <property type="match status" value="1"/>
</dbReference>
<proteinExistence type="predicted"/>
<dbReference type="AlphaFoldDB" id="A0A3M7DNE3"/>
<keyword evidence="3" id="KW-0347">Helicase</keyword>
<dbReference type="InterPro" id="IPR004305">
    <property type="entry name" value="Thiaminase-2/PQQC"/>
</dbReference>
<dbReference type="GO" id="GO:0005524">
    <property type="term" value="F:ATP binding"/>
    <property type="evidence" value="ECO:0007669"/>
    <property type="project" value="UniProtKB-KW"/>
</dbReference>
<organism evidence="7 8">
    <name type="scientific">Hortaea werneckii</name>
    <name type="common">Black yeast</name>
    <name type="synonym">Cladosporium werneckii</name>
    <dbReference type="NCBI Taxonomy" id="91943"/>
    <lineage>
        <taxon>Eukaryota</taxon>
        <taxon>Fungi</taxon>
        <taxon>Dikarya</taxon>
        <taxon>Ascomycota</taxon>
        <taxon>Pezizomycotina</taxon>
        <taxon>Dothideomycetes</taxon>
        <taxon>Dothideomycetidae</taxon>
        <taxon>Mycosphaerellales</taxon>
        <taxon>Teratosphaeriaceae</taxon>
        <taxon>Hortaea</taxon>
    </lineage>
</organism>
<dbReference type="SUPFAM" id="SSF52047">
    <property type="entry name" value="RNI-like"/>
    <property type="match status" value="1"/>
</dbReference>
<evidence type="ECO:0000313" key="8">
    <source>
        <dbReference type="Proteomes" id="UP000269539"/>
    </source>
</evidence>
<keyword evidence="2" id="KW-0378">Hydrolase</keyword>
<feature type="non-terminal residue" evidence="7">
    <location>
        <position position="1147"/>
    </location>
</feature>
<dbReference type="Pfam" id="PF08543">
    <property type="entry name" value="Phos_pyr_kin"/>
    <property type="match status" value="1"/>
</dbReference>
<dbReference type="InterPro" id="IPR013749">
    <property type="entry name" value="PM/HMP-P_kinase-1"/>
</dbReference>
<comment type="caution">
    <text evidence="7">The sequence shown here is derived from an EMBL/GenBank/DDBJ whole genome shotgun (WGS) entry which is preliminary data.</text>
</comment>
<dbReference type="FunFam" id="1.20.910.10:FF:000003">
    <property type="entry name" value="Hydroxymethylpyrimidine/phosphomethylpyrimidine kinase THI20"/>
    <property type="match status" value="1"/>
</dbReference>
<gene>
    <name evidence="7" type="ORF">D0864_11974</name>
</gene>
<keyword evidence="1" id="KW-0547">Nucleotide-binding</keyword>
<dbReference type="EMBL" id="QWIO01001823">
    <property type="protein sequence ID" value="RMY65899.1"/>
    <property type="molecule type" value="Genomic_DNA"/>
</dbReference>
<dbReference type="GO" id="GO:0008902">
    <property type="term" value="F:hydroxymethylpyrimidine kinase activity"/>
    <property type="evidence" value="ECO:0007669"/>
    <property type="project" value="TreeGrafter"/>
</dbReference>
<dbReference type="InterPro" id="IPR004399">
    <property type="entry name" value="HMP/HMP-P_kinase_dom"/>
</dbReference>
<dbReference type="PANTHER" id="PTHR20858">
    <property type="entry name" value="PHOSPHOMETHYLPYRIMIDINE KINASE"/>
    <property type="match status" value="1"/>
</dbReference>
<dbReference type="Gene3D" id="3.40.50.300">
    <property type="entry name" value="P-loop containing nucleotide triphosphate hydrolases"/>
    <property type="match status" value="1"/>
</dbReference>
<dbReference type="Pfam" id="PF03070">
    <property type="entry name" value="TENA_THI-4"/>
    <property type="match status" value="1"/>
</dbReference>
<evidence type="ECO:0000256" key="2">
    <source>
        <dbReference type="ARBA" id="ARBA00022801"/>
    </source>
</evidence>
<dbReference type="GO" id="GO:0003724">
    <property type="term" value="F:RNA helicase activity"/>
    <property type="evidence" value="ECO:0007669"/>
    <property type="project" value="InterPro"/>
</dbReference>
<dbReference type="CDD" id="cd01169">
    <property type="entry name" value="HMPP_kinase"/>
    <property type="match status" value="1"/>
</dbReference>
<accession>A0A3M7DNE3</accession>
<dbReference type="Gene3D" id="3.80.10.10">
    <property type="entry name" value="Ribonuclease Inhibitor"/>
    <property type="match status" value="1"/>
</dbReference>
<feature type="short sequence motif" description="Q motif" evidence="5">
    <location>
        <begin position="1096"/>
        <end position="1124"/>
    </location>
</feature>
<dbReference type="GO" id="GO:0005829">
    <property type="term" value="C:cytosol"/>
    <property type="evidence" value="ECO:0007669"/>
    <property type="project" value="TreeGrafter"/>
</dbReference>
<name>A0A3M7DNE3_HORWE</name>
<dbReference type="InterPro" id="IPR029056">
    <property type="entry name" value="Ribokinase-like"/>
</dbReference>
<protein>
    <recommendedName>
        <fullName evidence="6">DEAD-box RNA helicase Q domain-containing protein</fullName>
    </recommendedName>
</protein>
<dbReference type="PROSITE" id="PS51195">
    <property type="entry name" value="Q_MOTIF"/>
    <property type="match status" value="1"/>
</dbReference>
<dbReference type="Gene3D" id="1.20.910.10">
    <property type="entry name" value="Heme oxygenase-like"/>
    <property type="match status" value="1"/>
</dbReference>
<sequence length="1147" mass="126766">MSSDGVQALPPDLWHLITAELADRAIQAESQELARPEYAALCNCILSSKFLASAGALVALYRSPVKGGGGENISFAEQDVMVMKWSILWRTIVLSTLGKTFYPYCRHLRGLDLRDLSWLLDRLDEPKFRGKVAKQFFAGDLSRFHVLVDTPAKTPAKTRAARLDIKKILLAVGDEITKRSPLLEELLEPSTSDVLITALPTWTPRLEHLRALEFWDGKLLADETIRNLLHVHCPNLAHLQLFLSTDPESDHHLALFINGLQHNNLLTFENNSTCNIGQETCMALNNHGRSLFELKLGLEEQGILALGLLKDMTALKTLHVTGFKQSADLKATQNDVFRDIVEWLRGCTMLADVSFDNILSAPDLMIPILEEGNARLRHLSVTGKEGSLYVLKDHHHFHRALKHQLHLESLVLRADPDPVSRDDIEILMATITSLKQLKRLDLFRTSDYFSNDQIILLAQNLPMLETLYIGGYGISDAVLHSVAHLANLRSVTFAGITAFTTDGLLDFVNVLPDRQSGLVIAVEMADPDSMIPEEGQKLIADSLATKKVRWKHHDVRGVQFEALQSPNAYYRLSISSIMKRILVIAGSDSSGGAGLEADQKAIAAHSCYAMTATTALTAQNTQGVSGIHETPPDFVRKQIDACVADIGVDVVKTASAETVNVVAELLQQYELDVSVVDPVMVATSGAQLLPEKAVKVLCDKLLPVTFLLTPNIPEANLILKEAGEELVEVKDKEGLKRLAAAVQRLGPKYVLLKGGHLPLTADGRLATSAGDKKVVANVLTGPDFNEVIELPYQESRNTHGTGCTLASAIACRLAEGYRIDRAARMACRYVEAGIKTSVDLGRGSGPLNHFHSTQSLPFPPNGFIQYLLEREDVQPAWHEYTHHEFVQRLGDGTLPPETFKYYMIQDYLYLIQFARANALAGYKAKTLDDIAGAAQIVTHIRHEINLHISECQEFGLSQADMEQHEESQACTAYTRYVLDIGQSEDWLALQVALLPCLLGYGMIAQRLHEMQVTKPPKQPNRYLSWINNYIAEDYTEAVKKGRDGNGVLEYGSFGMSIDTFYKEDPAVSSRSEAEVDQFRRDNQMTISGRDVPRPVQTFDEAGFPAYVMNEVKAQGFAKPTAIQSQGWPMSLSGRDVVGIAETGSGKT</sequence>
<dbReference type="GO" id="GO:0016787">
    <property type="term" value="F:hydrolase activity"/>
    <property type="evidence" value="ECO:0007669"/>
    <property type="project" value="UniProtKB-KW"/>
</dbReference>
<evidence type="ECO:0000259" key="6">
    <source>
        <dbReference type="PROSITE" id="PS51195"/>
    </source>
</evidence>
<evidence type="ECO:0000256" key="5">
    <source>
        <dbReference type="PROSITE-ProRule" id="PRU00552"/>
    </source>
</evidence>
<dbReference type="SUPFAM" id="SSF52540">
    <property type="entry name" value="P-loop containing nucleoside triphosphate hydrolases"/>
    <property type="match status" value="1"/>
</dbReference>
<evidence type="ECO:0000313" key="7">
    <source>
        <dbReference type="EMBL" id="RMY65899.1"/>
    </source>
</evidence>
<evidence type="ECO:0000256" key="4">
    <source>
        <dbReference type="ARBA" id="ARBA00022840"/>
    </source>
</evidence>
<dbReference type="InterPro" id="IPR014014">
    <property type="entry name" value="RNA_helicase_DEAD_Q_motif"/>
</dbReference>
<dbReference type="GO" id="GO:0008972">
    <property type="term" value="F:phosphomethylpyrimidine kinase activity"/>
    <property type="evidence" value="ECO:0007669"/>
    <property type="project" value="InterPro"/>
</dbReference>
<dbReference type="SUPFAM" id="SSF53613">
    <property type="entry name" value="Ribokinase-like"/>
    <property type="match status" value="1"/>
</dbReference>
<dbReference type="FunFam" id="3.40.1190.20:FF:000034">
    <property type="entry name" value="Putative hydroxymethylpyrimidine/ phosphomethylpyrimidine kinase 2"/>
    <property type="match status" value="1"/>
</dbReference>
<dbReference type="SUPFAM" id="SSF48613">
    <property type="entry name" value="Heme oxygenase-like"/>
    <property type="match status" value="1"/>
</dbReference>
<dbReference type="NCBIfam" id="TIGR00097">
    <property type="entry name" value="HMP-P_kinase"/>
    <property type="match status" value="1"/>
</dbReference>
<evidence type="ECO:0000256" key="1">
    <source>
        <dbReference type="ARBA" id="ARBA00022741"/>
    </source>
</evidence>
<evidence type="ECO:0000256" key="3">
    <source>
        <dbReference type="ARBA" id="ARBA00022806"/>
    </source>
</evidence>
<dbReference type="GO" id="GO:0009228">
    <property type="term" value="P:thiamine biosynthetic process"/>
    <property type="evidence" value="ECO:0007669"/>
    <property type="project" value="InterPro"/>
</dbReference>
<dbReference type="InterPro" id="IPR016084">
    <property type="entry name" value="Haem_Oase-like_multi-hlx"/>
</dbReference>
<dbReference type="InterPro" id="IPR032675">
    <property type="entry name" value="LRR_dom_sf"/>
</dbReference>
<dbReference type="Proteomes" id="UP000269539">
    <property type="component" value="Unassembled WGS sequence"/>
</dbReference>